<dbReference type="EMBL" id="AJIL01000056">
    <property type="protein sequence ID" value="KNE98518.1"/>
    <property type="molecule type" value="Genomic_DNA"/>
</dbReference>
<keyword evidence="8" id="KW-1185">Reference proteome</keyword>
<gene>
    <name evidence="7" type="ORF">PSTG_08258</name>
</gene>
<protein>
    <recommendedName>
        <fullName evidence="9">DNA-directed RNA polymerase I, II, and III subunit RPABC4</fullName>
    </recommendedName>
</protein>
<dbReference type="SUPFAM" id="SSF63393">
    <property type="entry name" value="RNA polymerase subunits"/>
    <property type="match status" value="1"/>
</dbReference>
<dbReference type="Pfam" id="PF03604">
    <property type="entry name" value="Zn_ribbon_RPAB4"/>
    <property type="match status" value="1"/>
</dbReference>
<comment type="caution">
    <text evidence="7">The sequence shown here is derived from an EMBL/GenBank/DDBJ whole genome shotgun (WGS) entry which is preliminary data.</text>
</comment>
<feature type="compositionally biased region" description="Polar residues" evidence="6">
    <location>
        <begin position="174"/>
        <end position="186"/>
    </location>
</feature>
<proteinExistence type="inferred from homology"/>
<dbReference type="GO" id="GO:0005665">
    <property type="term" value="C:RNA polymerase II, core complex"/>
    <property type="evidence" value="ECO:0007669"/>
    <property type="project" value="TreeGrafter"/>
</dbReference>
<comment type="subcellular location">
    <subcellularLocation>
        <location evidence="1">Nucleus</location>
    </subcellularLocation>
</comment>
<dbReference type="GO" id="GO:0005736">
    <property type="term" value="C:RNA polymerase I complex"/>
    <property type="evidence" value="ECO:0007669"/>
    <property type="project" value="TreeGrafter"/>
</dbReference>
<feature type="region of interest" description="Disordered" evidence="6">
    <location>
        <begin position="167"/>
        <end position="186"/>
    </location>
</feature>
<dbReference type="PANTHER" id="PTHR12056">
    <property type="entry name" value="DNA-DIRECTED RNA POLYMERASES I, II, AND III"/>
    <property type="match status" value="1"/>
</dbReference>
<evidence type="ECO:0000256" key="5">
    <source>
        <dbReference type="ARBA" id="ARBA00025770"/>
    </source>
</evidence>
<evidence type="ECO:0000256" key="3">
    <source>
        <dbReference type="ARBA" id="ARBA00022833"/>
    </source>
</evidence>
<comment type="similarity">
    <text evidence="5">Belongs to the archaeal Rpo12/eukaryotic RPC10 RNA polymerase subunit family.</text>
</comment>
<dbReference type="InterPro" id="IPR029040">
    <property type="entry name" value="RPABC4/Spt4"/>
</dbReference>
<dbReference type="STRING" id="1165861.A0A0L0VGZ6"/>
<dbReference type="GO" id="GO:0003899">
    <property type="term" value="F:DNA-directed RNA polymerase activity"/>
    <property type="evidence" value="ECO:0007669"/>
    <property type="project" value="InterPro"/>
</dbReference>
<accession>A0A0L0VGZ6</accession>
<dbReference type="Gene3D" id="2.20.28.30">
    <property type="entry name" value="RNA polymerase ii, chain L"/>
    <property type="match status" value="1"/>
</dbReference>
<dbReference type="AlphaFoldDB" id="A0A0L0VGZ6"/>
<keyword evidence="3" id="KW-0862">Zinc</keyword>
<dbReference type="GO" id="GO:0003677">
    <property type="term" value="F:DNA binding"/>
    <property type="evidence" value="ECO:0007669"/>
    <property type="project" value="InterPro"/>
</dbReference>
<organism evidence="7 8">
    <name type="scientific">Puccinia striiformis f. sp. tritici PST-78</name>
    <dbReference type="NCBI Taxonomy" id="1165861"/>
    <lineage>
        <taxon>Eukaryota</taxon>
        <taxon>Fungi</taxon>
        <taxon>Dikarya</taxon>
        <taxon>Basidiomycota</taxon>
        <taxon>Pucciniomycotina</taxon>
        <taxon>Pucciniomycetes</taxon>
        <taxon>Pucciniales</taxon>
        <taxon>Pucciniaceae</taxon>
        <taxon>Puccinia</taxon>
    </lineage>
</organism>
<reference evidence="8" key="1">
    <citation type="submission" date="2014-03" db="EMBL/GenBank/DDBJ databases">
        <title>The Genome Sequence of Puccinia striiformis f. sp. tritici PST-78.</title>
        <authorList>
            <consortium name="The Broad Institute Genome Sequencing Platform"/>
            <person name="Cuomo C."/>
            <person name="Hulbert S."/>
            <person name="Chen X."/>
            <person name="Walker B."/>
            <person name="Young S.K."/>
            <person name="Zeng Q."/>
            <person name="Gargeya S."/>
            <person name="Fitzgerald M."/>
            <person name="Haas B."/>
            <person name="Abouelleil A."/>
            <person name="Alvarado L."/>
            <person name="Arachchi H.M."/>
            <person name="Berlin A.M."/>
            <person name="Chapman S.B."/>
            <person name="Goldberg J."/>
            <person name="Griggs A."/>
            <person name="Gujja S."/>
            <person name="Hansen M."/>
            <person name="Howarth C."/>
            <person name="Imamovic A."/>
            <person name="Larimer J."/>
            <person name="McCowan C."/>
            <person name="Montmayeur A."/>
            <person name="Murphy C."/>
            <person name="Neiman D."/>
            <person name="Pearson M."/>
            <person name="Priest M."/>
            <person name="Roberts A."/>
            <person name="Saif S."/>
            <person name="Shea T."/>
            <person name="Sisk P."/>
            <person name="Sykes S."/>
            <person name="Wortman J."/>
            <person name="Nusbaum C."/>
            <person name="Birren B."/>
        </authorList>
    </citation>
    <scope>NUCLEOTIDE SEQUENCE [LARGE SCALE GENOMIC DNA]</scope>
    <source>
        <strain evidence="8">race PST-78</strain>
    </source>
</reference>
<evidence type="ECO:0000256" key="6">
    <source>
        <dbReference type="SAM" id="MobiDB-lite"/>
    </source>
</evidence>
<keyword evidence="4" id="KW-0539">Nucleus</keyword>
<keyword evidence="2" id="KW-0479">Metal-binding</keyword>
<dbReference type="Proteomes" id="UP000054564">
    <property type="component" value="Unassembled WGS sequence"/>
</dbReference>
<sequence length="199" mass="21771">MSQPYVPIANAQPGFGRAPMTAPITYLCADCGKDNQIKAREPIRCQECGCRVMYKKRIKRRAWLIDSQKSEFRLSNVAEVGLTVDATSLTGWLDMILVQAFLGVGTSKPAGYLGVGPPILRISKYYFARVTRGVRTLNAPGIAGVDPPNPQFATLWELATNFFSHADCQPPANPDSTGDGQDTRNLSSTVTFTEDSFFS</sequence>
<evidence type="ECO:0000256" key="1">
    <source>
        <dbReference type="ARBA" id="ARBA00004123"/>
    </source>
</evidence>
<dbReference type="SMART" id="SM00659">
    <property type="entry name" value="RPOLCX"/>
    <property type="match status" value="1"/>
</dbReference>
<evidence type="ECO:0008006" key="9">
    <source>
        <dbReference type="Google" id="ProtNLM"/>
    </source>
</evidence>
<evidence type="ECO:0000256" key="4">
    <source>
        <dbReference type="ARBA" id="ARBA00023242"/>
    </source>
</evidence>
<evidence type="ECO:0000313" key="8">
    <source>
        <dbReference type="Proteomes" id="UP000054564"/>
    </source>
</evidence>
<dbReference type="PANTHER" id="PTHR12056:SF2">
    <property type="entry name" value="GEO11084P1"/>
    <property type="match status" value="1"/>
</dbReference>
<dbReference type="GO" id="GO:0006351">
    <property type="term" value="P:DNA-templated transcription"/>
    <property type="evidence" value="ECO:0007669"/>
    <property type="project" value="InterPro"/>
</dbReference>
<dbReference type="InterPro" id="IPR006591">
    <property type="entry name" value="RNAP_P/RPABC4"/>
</dbReference>
<dbReference type="OrthoDB" id="5585087at2759"/>
<evidence type="ECO:0000313" key="7">
    <source>
        <dbReference type="EMBL" id="KNE98518.1"/>
    </source>
</evidence>
<dbReference type="InterPro" id="IPR039747">
    <property type="entry name" value="RPABC4"/>
</dbReference>
<name>A0A0L0VGZ6_9BASI</name>
<dbReference type="GO" id="GO:0008270">
    <property type="term" value="F:zinc ion binding"/>
    <property type="evidence" value="ECO:0007669"/>
    <property type="project" value="InterPro"/>
</dbReference>
<evidence type="ECO:0000256" key="2">
    <source>
        <dbReference type="ARBA" id="ARBA00022723"/>
    </source>
</evidence>
<dbReference type="GO" id="GO:0005666">
    <property type="term" value="C:RNA polymerase III complex"/>
    <property type="evidence" value="ECO:0007669"/>
    <property type="project" value="TreeGrafter"/>
</dbReference>